<feature type="compositionally biased region" description="Polar residues" evidence="1">
    <location>
        <begin position="288"/>
        <end position="302"/>
    </location>
</feature>
<evidence type="ECO:0000313" key="4">
    <source>
        <dbReference type="Proteomes" id="UP000481861"/>
    </source>
</evidence>
<feature type="non-terminal residue" evidence="3">
    <location>
        <position position="380"/>
    </location>
</feature>
<feature type="region of interest" description="Disordered" evidence="1">
    <location>
        <begin position="254"/>
        <end position="274"/>
    </location>
</feature>
<dbReference type="Gene3D" id="3.60.21.10">
    <property type="match status" value="1"/>
</dbReference>
<dbReference type="SUPFAM" id="SSF56300">
    <property type="entry name" value="Metallo-dependent phosphatases"/>
    <property type="match status" value="1"/>
</dbReference>
<evidence type="ECO:0000256" key="1">
    <source>
        <dbReference type="SAM" id="MobiDB-lite"/>
    </source>
</evidence>
<dbReference type="Proteomes" id="UP000481861">
    <property type="component" value="Unassembled WGS sequence"/>
</dbReference>
<evidence type="ECO:0000259" key="2">
    <source>
        <dbReference type="Pfam" id="PF00149"/>
    </source>
</evidence>
<dbReference type="InterPro" id="IPR029052">
    <property type="entry name" value="Metallo-depent_PP-like"/>
</dbReference>
<dbReference type="InterPro" id="IPR004843">
    <property type="entry name" value="Calcineurin-like_PHP"/>
</dbReference>
<gene>
    <name evidence="3" type="ORF">BDV95DRAFT_449750</name>
</gene>
<dbReference type="EMBL" id="JAADJZ010000004">
    <property type="protein sequence ID" value="KAF2875518.1"/>
    <property type="molecule type" value="Genomic_DNA"/>
</dbReference>
<comment type="caution">
    <text evidence="3">The sequence shown here is derived from an EMBL/GenBank/DDBJ whole genome shotgun (WGS) entry which is preliminary data.</text>
</comment>
<proteinExistence type="predicted"/>
<dbReference type="PANTHER" id="PTHR12905">
    <property type="entry name" value="METALLOPHOSPHOESTERASE"/>
    <property type="match status" value="1"/>
</dbReference>
<evidence type="ECO:0000313" key="3">
    <source>
        <dbReference type="EMBL" id="KAF2875518.1"/>
    </source>
</evidence>
<feature type="non-terminal residue" evidence="3">
    <location>
        <position position="1"/>
    </location>
</feature>
<dbReference type="OrthoDB" id="630188at2759"/>
<dbReference type="GO" id="GO:0016787">
    <property type="term" value="F:hydrolase activity"/>
    <property type="evidence" value="ECO:0007669"/>
    <property type="project" value="InterPro"/>
</dbReference>
<protein>
    <submittedName>
        <fullName evidence="3">Metallo-dependent phosphatase-like protein</fullName>
    </submittedName>
</protein>
<name>A0A7C8MD60_9PLEO</name>
<feature type="domain" description="Calcineurin-like phosphoesterase" evidence="2">
    <location>
        <begin position="6"/>
        <end position="202"/>
    </location>
</feature>
<accession>A0A7C8MD60</accession>
<keyword evidence="4" id="KW-1185">Reference proteome</keyword>
<dbReference type="InterPro" id="IPR051693">
    <property type="entry name" value="UPF0046_metallophosphoest"/>
</dbReference>
<reference evidence="3 4" key="1">
    <citation type="submission" date="2020-01" db="EMBL/GenBank/DDBJ databases">
        <authorList>
            <consortium name="DOE Joint Genome Institute"/>
            <person name="Haridas S."/>
            <person name="Albert R."/>
            <person name="Binder M."/>
            <person name="Bloem J."/>
            <person name="Labutti K."/>
            <person name="Salamov A."/>
            <person name="Andreopoulos B."/>
            <person name="Baker S.E."/>
            <person name="Barry K."/>
            <person name="Bills G."/>
            <person name="Bluhm B.H."/>
            <person name="Cannon C."/>
            <person name="Castanera R."/>
            <person name="Culley D.E."/>
            <person name="Daum C."/>
            <person name="Ezra D."/>
            <person name="Gonzalez J.B."/>
            <person name="Henrissat B."/>
            <person name="Kuo A."/>
            <person name="Liang C."/>
            <person name="Lipzen A."/>
            <person name="Lutzoni F."/>
            <person name="Magnuson J."/>
            <person name="Mondo S."/>
            <person name="Nolan M."/>
            <person name="Ohm R."/>
            <person name="Pangilinan J."/>
            <person name="Park H.-J.H."/>
            <person name="Ramirez L."/>
            <person name="Alfaro M."/>
            <person name="Sun H."/>
            <person name="Tritt A."/>
            <person name="Yoshinaga Y."/>
            <person name="Zwiers L.-H.L."/>
            <person name="Turgeon B.G."/>
            <person name="Goodwin S.B."/>
            <person name="Spatafora J.W."/>
            <person name="Crous P.W."/>
            <person name="Grigoriev I.V."/>
        </authorList>
    </citation>
    <scope>NUCLEOTIDE SEQUENCE [LARGE SCALE GENOMIC DNA]</scope>
    <source>
        <strain evidence="3 4">CBS 611.86</strain>
    </source>
</reference>
<organism evidence="3 4">
    <name type="scientific">Massariosphaeria phaeospora</name>
    <dbReference type="NCBI Taxonomy" id="100035"/>
    <lineage>
        <taxon>Eukaryota</taxon>
        <taxon>Fungi</taxon>
        <taxon>Dikarya</taxon>
        <taxon>Ascomycota</taxon>
        <taxon>Pezizomycotina</taxon>
        <taxon>Dothideomycetes</taxon>
        <taxon>Pleosporomycetidae</taxon>
        <taxon>Pleosporales</taxon>
        <taxon>Pleosporales incertae sedis</taxon>
        <taxon>Massariosphaeria</taxon>
    </lineage>
</organism>
<dbReference type="PANTHER" id="PTHR12905:SF16">
    <property type="entry name" value="SER_THR PROTEIN PHOSPHATASE FAMILY PROTEIN (AFU_ORTHOLOGUE AFUA_1G06000)"/>
    <property type="match status" value="1"/>
</dbReference>
<dbReference type="CDD" id="cd07379">
    <property type="entry name" value="MPP_239FB"/>
    <property type="match status" value="1"/>
</dbReference>
<dbReference type="AlphaFoldDB" id="A0A7C8MD60"/>
<feature type="region of interest" description="Disordered" evidence="1">
    <location>
        <begin position="288"/>
        <end position="322"/>
    </location>
</feature>
<dbReference type="Pfam" id="PF00149">
    <property type="entry name" value="Metallophos"/>
    <property type="match status" value="1"/>
</dbReference>
<sequence>LTRRTRIVCISDTHNQTPKLPKGDVLIHAGDITALGSFAELQKMVEWLEKADFEAKIVVAGNHDLTLDAEFDEQHKSLRHWTASQDAEKCRRLLRESNSITYLENQAATIYLASPTGPHTCFKVFGSPCSPTMRNWAFGYQAHEASKLWDAIPSDTDIVVTHTPPKDHCDTATEDVRTGCEVLLQALYRVRPMLSVFGHIHEARGVERVRWNVEVPENGRLEEAVEKWQDPGIGNNKQSLVDLTAKGGRPLDNASSLARPAHRPEFPIRGNGGQPDVFKVVQPGVLNSTSPLEGVPHNNSEANVRATPAGAVESRPGGPRSDIGFVLEPDVETVDRRAARRETVMINAAFLGPRTSRRGGPTTFHKPVVVDIDLPVWAFE</sequence>